<dbReference type="Gene3D" id="3.40.50.1820">
    <property type="entry name" value="alpha/beta hydrolase"/>
    <property type="match status" value="1"/>
</dbReference>
<sequence length="307" mass="34892">MQKRALSVNDDGFYGVWYPNPKVKSARAIILMLGDSADSRMVCSGATWIHRQGFHALAVSPEKKALGRHNEPLERVGKAIAFLHSQGCEKIGVLGASATGMMALVAASYYPDISLTIAMTPPDFVIEGYYRDKADGALERPGNQESSVSWKGCPLPYLPYAYRHPTYWQKIKEEAKAGDNILAARNMFDESERLHPLTEEEKIKIERINGKVVCIGAEDDALWDTCKYIRRMQQRLKSLPHTCDFEALMYEHGTHFVFPESMLKLMLPIGSGLLVRFMFKAAREYPKECRETRLDIDRRLMNILSRW</sequence>
<keyword evidence="2" id="KW-0378">Hydrolase</keyword>
<dbReference type="SUPFAM" id="SSF53474">
    <property type="entry name" value="alpha/beta-Hydrolases"/>
    <property type="match status" value="1"/>
</dbReference>
<feature type="domain" description="BAAT/Acyl-CoA thioester hydrolase C-terminal" evidence="1">
    <location>
        <begin position="78"/>
        <end position="259"/>
    </location>
</feature>
<keyword evidence="3" id="KW-1185">Reference proteome</keyword>
<gene>
    <name evidence="2" type="ORF">IV60_GL001086</name>
</gene>
<protein>
    <submittedName>
        <fullName evidence="2">Baat aCyl-coa thioester hydrolase c family protein</fullName>
    </submittedName>
</protein>
<dbReference type="InterPro" id="IPR014940">
    <property type="entry name" value="BAAT_C"/>
</dbReference>
<dbReference type="Pfam" id="PF08840">
    <property type="entry name" value="BAAT_C"/>
    <property type="match status" value="1"/>
</dbReference>
<comment type="caution">
    <text evidence="2">The sequence shown here is derived from an EMBL/GenBank/DDBJ whole genome shotgun (WGS) entry which is preliminary data.</text>
</comment>
<dbReference type="GeneID" id="84905246"/>
<evidence type="ECO:0000313" key="3">
    <source>
        <dbReference type="Proteomes" id="UP000051927"/>
    </source>
</evidence>
<name>A0ABR5PZ78_9ACTN</name>
<dbReference type="GO" id="GO:0016787">
    <property type="term" value="F:hydrolase activity"/>
    <property type="evidence" value="ECO:0007669"/>
    <property type="project" value="UniProtKB-KW"/>
</dbReference>
<dbReference type="Proteomes" id="UP000051927">
    <property type="component" value="Unassembled WGS sequence"/>
</dbReference>
<dbReference type="InterPro" id="IPR029058">
    <property type="entry name" value="AB_hydrolase_fold"/>
</dbReference>
<accession>A0ABR5PZ78</accession>
<dbReference type="RefSeq" id="WP_003150477.1">
    <property type="nucleotide sequence ID" value="NZ_JQCP01000003.1"/>
</dbReference>
<reference evidence="2 3" key="1">
    <citation type="journal article" date="2015" name="Genome Announc.">
        <title>Expanding the biotechnology potential of lactobacilli through comparative genomics of 213 strains and associated genera.</title>
        <authorList>
            <person name="Sun Z."/>
            <person name="Harris H.M."/>
            <person name="McCann A."/>
            <person name="Guo C."/>
            <person name="Argimon S."/>
            <person name="Zhang W."/>
            <person name="Yang X."/>
            <person name="Jeffery I.B."/>
            <person name="Cooney J.C."/>
            <person name="Kagawa T.F."/>
            <person name="Liu W."/>
            <person name="Song Y."/>
            <person name="Salvetti E."/>
            <person name="Wrobel A."/>
            <person name="Rasinkangas P."/>
            <person name="Parkhill J."/>
            <person name="Rea M.C."/>
            <person name="O'Sullivan O."/>
            <person name="Ritari J."/>
            <person name="Douillard F.P."/>
            <person name="Paul Ross R."/>
            <person name="Yang R."/>
            <person name="Briner A.E."/>
            <person name="Felis G.E."/>
            <person name="de Vos W.M."/>
            <person name="Barrangou R."/>
            <person name="Klaenhammer T.R."/>
            <person name="Caufield P.W."/>
            <person name="Cui Y."/>
            <person name="Zhang H."/>
            <person name="O'Toole P.W."/>
        </authorList>
    </citation>
    <scope>NUCLEOTIDE SEQUENCE [LARGE SCALE GENOMIC DNA]</scope>
    <source>
        <strain evidence="2 3">DSM 7090</strain>
    </source>
</reference>
<evidence type="ECO:0000313" key="2">
    <source>
        <dbReference type="EMBL" id="KRO01842.1"/>
    </source>
</evidence>
<organism evidence="2 3">
    <name type="scientific">Lancefieldella rimae</name>
    <dbReference type="NCBI Taxonomy" id="1383"/>
    <lineage>
        <taxon>Bacteria</taxon>
        <taxon>Bacillati</taxon>
        <taxon>Actinomycetota</taxon>
        <taxon>Coriobacteriia</taxon>
        <taxon>Coriobacteriales</taxon>
        <taxon>Atopobiaceae</taxon>
        <taxon>Lancefieldella</taxon>
    </lineage>
</organism>
<proteinExistence type="predicted"/>
<dbReference type="EMBL" id="JQCP01000003">
    <property type="protein sequence ID" value="KRO01842.1"/>
    <property type="molecule type" value="Genomic_DNA"/>
</dbReference>
<evidence type="ECO:0000259" key="1">
    <source>
        <dbReference type="Pfam" id="PF08840"/>
    </source>
</evidence>